<comment type="pathway">
    <text evidence="3">Protein modification; protein ubiquitination.</text>
</comment>
<evidence type="ECO:0000256" key="1">
    <source>
        <dbReference type="ARBA" id="ARBA00000900"/>
    </source>
</evidence>
<organism evidence="11 12">
    <name type="scientific">Cyanidiococcus yangmingshanensis</name>
    <dbReference type="NCBI Taxonomy" id="2690220"/>
    <lineage>
        <taxon>Eukaryota</taxon>
        <taxon>Rhodophyta</taxon>
        <taxon>Bangiophyceae</taxon>
        <taxon>Cyanidiales</taxon>
        <taxon>Cyanidiaceae</taxon>
        <taxon>Cyanidiococcus</taxon>
    </lineage>
</organism>
<feature type="transmembrane region" description="Helical" evidence="10">
    <location>
        <begin position="311"/>
        <end position="332"/>
    </location>
</feature>
<dbReference type="GO" id="GO:0061630">
    <property type="term" value="F:ubiquitin protein ligase activity"/>
    <property type="evidence" value="ECO:0007669"/>
    <property type="project" value="UniProtKB-EC"/>
</dbReference>
<name>A0A7J7IGC0_9RHOD</name>
<keyword evidence="9 10" id="KW-0472">Membrane</keyword>
<dbReference type="PANTHER" id="PTHR13145">
    <property type="entry name" value="SSM4 PROTEIN"/>
    <property type="match status" value="1"/>
</dbReference>
<evidence type="ECO:0000313" key="11">
    <source>
        <dbReference type="EMBL" id="KAF6001729.1"/>
    </source>
</evidence>
<evidence type="ECO:0000256" key="10">
    <source>
        <dbReference type="SAM" id="Phobius"/>
    </source>
</evidence>
<dbReference type="GO" id="GO:0036503">
    <property type="term" value="P:ERAD pathway"/>
    <property type="evidence" value="ECO:0007669"/>
    <property type="project" value="TreeGrafter"/>
</dbReference>
<evidence type="ECO:0000256" key="3">
    <source>
        <dbReference type="ARBA" id="ARBA00004906"/>
    </source>
</evidence>
<evidence type="ECO:0000256" key="5">
    <source>
        <dbReference type="ARBA" id="ARBA00022679"/>
    </source>
</evidence>
<dbReference type="AlphaFoldDB" id="A0A7J7IGC0"/>
<evidence type="ECO:0000256" key="4">
    <source>
        <dbReference type="ARBA" id="ARBA00012483"/>
    </source>
</evidence>
<reference evidence="11 12" key="1">
    <citation type="journal article" date="2020" name="J. Phycol.">
        <title>Comparative genome analysis reveals Cyanidiococcus gen. nov., a new extremophilic red algal genus sister to Cyanidioschyzon (Cyanidioschyzonaceae, Rhodophyta).</title>
        <authorList>
            <person name="Liu S.-L."/>
            <person name="Chiang Y.-R."/>
            <person name="Yoon H.S."/>
            <person name="Fu H.-Y."/>
        </authorList>
    </citation>
    <scope>NUCLEOTIDE SEQUENCE [LARGE SCALE GENOMIC DNA]</scope>
    <source>
        <strain evidence="11 12">THAL066</strain>
    </source>
</reference>
<feature type="transmembrane region" description="Helical" evidence="10">
    <location>
        <begin position="63"/>
        <end position="87"/>
    </location>
</feature>
<evidence type="ECO:0000256" key="7">
    <source>
        <dbReference type="ARBA" id="ARBA00022786"/>
    </source>
</evidence>
<comment type="subcellular location">
    <subcellularLocation>
        <location evidence="2">Membrane</location>
        <topology evidence="2">Multi-pass membrane protein</topology>
    </subcellularLocation>
</comment>
<proteinExistence type="predicted"/>
<evidence type="ECO:0000256" key="9">
    <source>
        <dbReference type="ARBA" id="ARBA00023136"/>
    </source>
</evidence>
<dbReference type="EMBL" id="VWRR01000013">
    <property type="protein sequence ID" value="KAF6001729.1"/>
    <property type="molecule type" value="Genomic_DNA"/>
</dbReference>
<dbReference type="GO" id="GO:0005789">
    <property type="term" value="C:endoplasmic reticulum membrane"/>
    <property type="evidence" value="ECO:0007669"/>
    <property type="project" value="TreeGrafter"/>
</dbReference>
<evidence type="ECO:0000256" key="2">
    <source>
        <dbReference type="ARBA" id="ARBA00004141"/>
    </source>
</evidence>
<keyword evidence="7" id="KW-0833">Ubl conjugation pathway</keyword>
<dbReference type="Proteomes" id="UP000530660">
    <property type="component" value="Unassembled WGS sequence"/>
</dbReference>
<evidence type="ECO:0000256" key="8">
    <source>
        <dbReference type="ARBA" id="ARBA00022989"/>
    </source>
</evidence>
<keyword evidence="5" id="KW-0808">Transferase</keyword>
<comment type="catalytic activity">
    <reaction evidence="1">
        <text>S-ubiquitinyl-[E2 ubiquitin-conjugating enzyme]-L-cysteine + [acceptor protein]-L-lysine = [E2 ubiquitin-conjugating enzyme]-L-cysteine + N(6)-ubiquitinyl-[acceptor protein]-L-lysine.</text>
        <dbReference type="EC" id="2.3.2.27"/>
    </reaction>
</comment>
<protein>
    <recommendedName>
        <fullName evidence="4">RING-type E3 ubiquitin transferase</fullName>
        <ecNumber evidence="4">2.3.2.27</ecNumber>
    </recommendedName>
</protein>
<feature type="transmembrane region" description="Helical" evidence="10">
    <location>
        <begin position="21"/>
        <end position="43"/>
    </location>
</feature>
<dbReference type="EC" id="2.3.2.27" evidence="4"/>
<keyword evidence="6 10" id="KW-0812">Transmembrane</keyword>
<evidence type="ECO:0000313" key="12">
    <source>
        <dbReference type="Proteomes" id="UP000530660"/>
    </source>
</evidence>
<keyword evidence="12" id="KW-1185">Reference proteome</keyword>
<sequence length="448" mass="49831">MDVAWSLGDLALQGLIWFMRALFVTTIWLLLVPYCTWAVWHIGFSRSWSELEEIKNLESFSSVLIRLCSGSVLCVFIFLAFLGLNAIQEHAREETNRLVQSFGVLWSAEPGESSRLMDTSRDSASSRSYLVSDDTVGDQRFLSAAALAPPYPTGDVFVRNTSHTGSIDTNETVDLHQVDATTSAAATASRRVQETEPTPSGFFSIFEHDNNEDLSVQEALGLRGPFINVVTNTVIVLMSNALVIDVFVVSPLFLGRFGVVKGVHGLRKLTIMIRGDTPMKRSLATTLLVLARASWMNFLGVSVSVSGMPNLVYICLGYLFFICMTATCLFALRKMDDAWRFIRAFRLKNVYWIVAFTHVAARTILVMLVEFMILPLLFGMTVDLFALPSGTLSAEARLHAVTSLLRQTLTHSLGARNFLHFRLVNIHRCIARGFASPSVLFSPRSKRP</sequence>
<gene>
    <name evidence="11" type="ORF">F1559_002437</name>
</gene>
<feature type="transmembrane region" description="Helical" evidence="10">
    <location>
        <begin position="353"/>
        <end position="378"/>
    </location>
</feature>
<dbReference type="PANTHER" id="PTHR13145:SF0">
    <property type="entry name" value="E3 UBIQUITIN-PROTEIN LIGASE MARCHF6"/>
    <property type="match status" value="1"/>
</dbReference>
<evidence type="ECO:0000256" key="6">
    <source>
        <dbReference type="ARBA" id="ARBA00022692"/>
    </source>
</evidence>
<comment type="caution">
    <text evidence="11">The sequence shown here is derived from an EMBL/GenBank/DDBJ whole genome shotgun (WGS) entry which is preliminary data.</text>
</comment>
<keyword evidence="8 10" id="KW-1133">Transmembrane helix</keyword>
<accession>A0A7J7IGC0</accession>